<protein>
    <submittedName>
        <fullName evidence="2">Uncharacterized protein</fullName>
    </submittedName>
</protein>
<dbReference type="Proteomes" id="UP001175000">
    <property type="component" value="Unassembled WGS sequence"/>
</dbReference>
<reference evidence="2" key="1">
    <citation type="submission" date="2023-06" db="EMBL/GenBank/DDBJ databases">
        <title>Genome-scale phylogeny and comparative genomics of the fungal order Sordariales.</title>
        <authorList>
            <consortium name="Lawrence Berkeley National Laboratory"/>
            <person name="Hensen N."/>
            <person name="Bonometti L."/>
            <person name="Westerberg I."/>
            <person name="Brannstrom I.O."/>
            <person name="Guillou S."/>
            <person name="Cros-Aarteil S."/>
            <person name="Calhoun S."/>
            <person name="Haridas S."/>
            <person name="Kuo A."/>
            <person name="Mondo S."/>
            <person name="Pangilinan J."/>
            <person name="Riley R."/>
            <person name="Labutti K."/>
            <person name="Andreopoulos B."/>
            <person name="Lipzen A."/>
            <person name="Chen C."/>
            <person name="Yanf M."/>
            <person name="Daum C."/>
            <person name="Ng V."/>
            <person name="Clum A."/>
            <person name="Steindorff A."/>
            <person name="Ohm R."/>
            <person name="Martin F."/>
            <person name="Silar P."/>
            <person name="Natvig D."/>
            <person name="Lalanne C."/>
            <person name="Gautier V."/>
            <person name="Ament-Velasquez S.L."/>
            <person name="Kruys A."/>
            <person name="Hutchinson M.I."/>
            <person name="Powell A.J."/>
            <person name="Barry K."/>
            <person name="Miller A.N."/>
            <person name="Grigoriev I.V."/>
            <person name="Debuchy R."/>
            <person name="Gladieux P."/>
            <person name="Thoren M.H."/>
            <person name="Johannesson H."/>
        </authorList>
    </citation>
    <scope>NUCLEOTIDE SEQUENCE</scope>
    <source>
        <strain evidence="2">CBS 606.72</strain>
    </source>
</reference>
<accession>A0AA39X4E6</accession>
<feature type="region of interest" description="Disordered" evidence="1">
    <location>
        <begin position="45"/>
        <end position="98"/>
    </location>
</feature>
<keyword evidence="3" id="KW-1185">Reference proteome</keyword>
<gene>
    <name evidence="2" type="ORF">B0T14DRAFT_114923</name>
</gene>
<sequence>MNEASLKQPDEMAVDFCYQRLHSRLRELSINCPTSSRMLLDLLESPQRRPGGHHSTLGGPSSLCRSHAPPRGNSLSAPHVSPLSSRPKRLTDKNQYPNNSPFTDSEVLGWCVWKLEPWAPRSSGEVALDRTFGDAGHHLIFNGVIRGREHCFWLSIEHLQRHFEAEATITNDQVVEAVQEDKKRIRVCAEAKPESLEEI</sequence>
<dbReference type="AlphaFoldDB" id="A0AA39X4E6"/>
<evidence type="ECO:0000256" key="1">
    <source>
        <dbReference type="SAM" id="MobiDB-lite"/>
    </source>
</evidence>
<proteinExistence type="predicted"/>
<dbReference type="EMBL" id="JAULSU010000002">
    <property type="protein sequence ID" value="KAK0626727.1"/>
    <property type="molecule type" value="Genomic_DNA"/>
</dbReference>
<evidence type="ECO:0000313" key="2">
    <source>
        <dbReference type="EMBL" id="KAK0626727.1"/>
    </source>
</evidence>
<organism evidence="2 3">
    <name type="scientific">Immersiella caudata</name>
    <dbReference type="NCBI Taxonomy" id="314043"/>
    <lineage>
        <taxon>Eukaryota</taxon>
        <taxon>Fungi</taxon>
        <taxon>Dikarya</taxon>
        <taxon>Ascomycota</taxon>
        <taxon>Pezizomycotina</taxon>
        <taxon>Sordariomycetes</taxon>
        <taxon>Sordariomycetidae</taxon>
        <taxon>Sordariales</taxon>
        <taxon>Lasiosphaeriaceae</taxon>
        <taxon>Immersiella</taxon>
    </lineage>
</organism>
<comment type="caution">
    <text evidence="2">The sequence shown here is derived from an EMBL/GenBank/DDBJ whole genome shotgun (WGS) entry which is preliminary data.</text>
</comment>
<name>A0AA39X4E6_9PEZI</name>
<evidence type="ECO:0000313" key="3">
    <source>
        <dbReference type="Proteomes" id="UP001175000"/>
    </source>
</evidence>